<protein>
    <submittedName>
        <fullName evidence="1">Uncharacterized protein</fullName>
    </submittedName>
</protein>
<comment type="caution">
    <text evidence="1">The sequence shown here is derived from an EMBL/GenBank/DDBJ whole genome shotgun (WGS) entry which is preliminary data.</text>
</comment>
<dbReference type="AlphaFoldDB" id="A0A9P5JUG6"/>
<sequence>MPTSRRQLRMFGELKIHLSMYLKVPPTSEMMNTIIWIMAKVLSILGIATKEIKQGRMKKFGKKLIGKTDLEDALKRLDKLTQDEARMATAEVLRATHAINDIVASVDNKVTEVVGGVQTIFSQPGKSLT</sequence>
<dbReference type="EMBL" id="WHVB01000052">
    <property type="protein sequence ID" value="KAF8464790.1"/>
    <property type="molecule type" value="Genomic_DNA"/>
</dbReference>
<evidence type="ECO:0000313" key="2">
    <source>
        <dbReference type="Proteomes" id="UP000759537"/>
    </source>
</evidence>
<dbReference type="Proteomes" id="UP000759537">
    <property type="component" value="Unassembled WGS sequence"/>
</dbReference>
<gene>
    <name evidence="1" type="ORF">DFH94DRAFT_686515</name>
</gene>
<dbReference type="OrthoDB" id="3239208at2759"/>
<keyword evidence="2" id="KW-1185">Reference proteome</keyword>
<name>A0A9P5JUG6_9AGAM</name>
<organism evidence="1 2">
    <name type="scientific">Russula ochroleuca</name>
    <dbReference type="NCBI Taxonomy" id="152965"/>
    <lineage>
        <taxon>Eukaryota</taxon>
        <taxon>Fungi</taxon>
        <taxon>Dikarya</taxon>
        <taxon>Basidiomycota</taxon>
        <taxon>Agaricomycotina</taxon>
        <taxon>Agaricomycetes</taxon>
        <taxon>Russulales</taxon>
        <taxon>Russulaceae</taxon>
        <taxon>Russula</taxon>
    </lineage>
</organism>
<reference evidence="1" key="2">
    <citation type="journal article" date="2020" name="Nat. Commun.">
        <title>Large-scale genome sequencing of mycorrhizal fungi provides insights into the early evolution of symbiotic traits.</title>
        <authorList>
            <person name="Miyauchi S."/>
            <person name="Kiss E."/>
            <person name="Kuo A."/>
            <person name="Drula E."/>
            <person name="Kohler A."/>
            <person name="Sanchez-Garcia M."/>
            <person name="Morin E."/>
            <person name="Andreopoulos B."/>
            <person name="Barry K.W."/>
            <person name="Bonito G."/>
            <person name="Buee M."/>
            <person name="Carver A."/>
            <person name="Chen C."/>
            <person name="Cichocki N."/>
            <person name="Clum A."/>
            <person name="Culley D."/>
            <person name="Crous P.W."/>
            <person name="Fauchery L."/>
            <person name="Girlanda M."/>
            <person name="Hayes R.D."/>
            <person name="Keri Z."/>
            <person name="LaButti K."/>
            <person name="Lipzen A."/>
            <person name="Lombard V."/>
            <person name="Magnuson J."/>
            <person name="Maillard F."/>
            <person name="Murat C."/>
            <person name="Nolan M."/>
            <person name="Ohm R.A."/>
            <person name="Pangilinan J."/>
            <person name="Pereira M.F."/>
            <person name="Perotto S."/>
            <person name="Peter M."/>
            <person name="Pfister S."/>
            <person name="Riley R."/>
            <person name="Sitrit Y."/>
            <person name="Stielow J.B."/>
            <person name="Szollosi G."/>
            <person name="Zifcakova L."/>
            <person name="Stursova M."/>
            <person name="Spatafora J.W."/>
            <person name="Tedersoo L."/>
            <person name="Vaario L.M."/>
            <person name="Yamada A."/>
            <person name="Yan M."/>
            <person name="Wang P."/>
            <person name="Xu J."/>
            <person name="Bruns T."/>
            <person name="Baldrian P."/>
            <person name="Vilgalys R."/>
            <person name="Dunand C."/>
            <person name="Henrissat B."/>
            <person name="Grigoriev I.V."/>
            <person name="Hibbett D."/>
            <person name="Nagy L.G."/>
            <person name="Martin F.M."/>
        </authorList>
    </citation>
    <scope>NUCLEOTIDE SEQUENCE</scope>
    <source>
        <strain evidence="1">Prilba</strain>
    </source>
</reference>
<evidence type="ECO:0000313" key="1">
    <source>
        <dbReference type="EMBL" id="KAF8464790.1"/>
    </source>
</evidence>
<reference evidence="1" key="1">
    <citation type="submission" date="2019-10" db="EMBL/GenBank/DDBJ databases">
        <authorList>
            <consortium name="DOE Joint Genome Institute"/>
            <person name="Kuo A."/>
            <person name="Miyauchi S."/>
            <person name="Kiss E."/>
            <person name="Drula E."/>
            <person name="Kohler A."/>
            <person name="Sanchez-Garcia M."/>
            <person name="Andreopoulos B."/>
            <person name="Barry K.W."/>
            <person name="Bonito G."/>
            <person name="Buee M."/>
            <person name="Carver A."/>
            <person name="Chen C."/>
            <person name="Cichocki N."/>
            <person name="Clum A."/>
            <person name="Culley D."/>
            <person name="Crous P.W."/>
            <person name="Fauchery L."/>
            <person name="Girlanda M."/>
            <person name="Hayes R."/>
            <person name="Keri Z."/>
            <person name="LaButti K."/>
            <person name="Lipzen A."/>
            <person name="Lombard V."/>
            <person name="Magnuson J."/>
            <person name="Maillard F."/>
            <person name="Morin E."/>
            <person name="Murat C."/>
            <person name="Nolan M."/>
            <person name="Ohm R."/>
            <person name="Pangilinan J."/>
            <person name="Pereira M."/>
            <person name="Perotto S."/>
            <person name="Peter M."/>
            <person name="Riley R."/>
            <person name="Sitrit Y."/>
            <person name="Stielow B."/>
            <person name="Szollosi G."/>
            <person name="Zifcakova L."/>
            <person name="Stursova M."/>
            <person name="Spatafora J.W."/>
            <person name="Tedersoo L."/>
            <person name="Vaario L.-M."/>
            <person name="Yamada A."/>
            <person name="Yan M."/>
            <person name="Wang P."/>
            <person name="Xu J."/>
            <person name="Bruns T."/>
            <person name="Baldrian P."/>
            <person name="Vilgalys R."/>
            <person name="Henrissat B."/>
            <person name="Grigoriev I.V."/>
            <person name="Hibbett D."/>
            <person name="Nagy L.G."/>
            <person name="Martin F.M."/>
        </authorList>
    </citation>
    <scope>NUCLEOTIDE SEQUENCE</scope>
    <source>
        <strain evidence="1">Prilba</strain>
    </source>
</reference>
<accession>A0A9P5JUG6</accession>
<proteinExistence type="predicted"/>